<protein>
    <recommendedName>
        <fullName evidence="3">Phosphodiester glycosidase domain-containing protein</fullName>
    </recommendedName>
</protein>
<dbReference type="Proteomes" id="UP000033980">
    <property type="component" value="Unassembled WGS sequence"/>
</dbReference>
<keyword evidence="2" id="KW-1133">Transmembrane helix</keyword>
<dbReference type="Pfam" id="PF09992">
    <property type="entry name" value="NAGPA"/>
    <property type="match status" value="1"/>
</dbReference>
<evidence type="ECO:0000256" key="2">
    <source>
        <dbReference type="SAM" id="Phobius"/>
    </source>
</evidence>
<gene>
    <name evidence="4" type="ORF">UV68_C0052G0006</name>
</gene>
<evidence type="ECO:0000313" key="4">
    <source>
        <dbReference type="EMBL" id="KKS92087.1"/>
    </source>
</evidence>
<reference evidence="4 5" key="1">
    <citation type="journal article" date="2015" name="Nature">
        <title>rRNA introns, odd ribosomes, and small enigmatic genomes across a large radiation of phyla.</title>
        <authorList>
            <person name="Brown C.T."/>
            <person name="Hug L.A."/>
            <person name="Thomas B.C."/>
            <person name="Sharon I."/>
            <person name="Castelle C.J."/>
            <person name="Singh A."/>
            <person name="Wilkins M.J."/>
            <person name="Williams K.H."/>
            <person name="Banfield J.F."/>
        </authorList>
    </citation>
    <scope>NUCLEOTIDE SEQUENCE [LARGE SCALE GENOMIC DNA]</scope>
</reference>
<comment type="caution">
    <text evidence="4">The sequence shown here is derived from an EMBL/GenBank/DDBJ whole genome shotgun (WGS) entry which is preliminary data.</text>
</comment>
<keyword evidence="1" id="KW-0175">Coiled coil</keyword>
<dbReference type="AlphaFoldDB" id="A0A0G1D323"/>
<evidence type="ECO:0000313" key="5">
    <source>
        <dbReference type="Proteomes" id="UP000033980"/>
    </source>
</evidence>
<sequence>MATKIPSPSQIWPILVVIITLAFAALYYFFLLSRTENTALISRNTDLQGQVASAETRIKILDNQIATLEAEPLRVRNNEILKNISDLKSAYRSAMLQYEEILKLREQPASKVAPLENLFSSILSFLSKDNFKEATANSLKLATEINKEQSRLASLAQSATFAIAASVPESSTPPSSGYSRQKVTVEGLGSYQVSLVAGDLGSTKVIVDTASAGTCGNDCPVLPLATYVSRTGAYAGVNGSYFCPASYPSCAGKTNSFDLLLMNKDKVYFNSDNNVYSNNPGVVFGSGYIRFLSAVSGWGRDTGIDSMISNYPLMVSGGSIVFGGNSDPKQGSRGNRSFVASKGNTVYIGVVHGVTVAESARVMKAMGMDNALNLDSGGSTALWSGGYKVGPGRDLPNVILFVRK</sequence>
<dbReference type="EMBL" id="LCFK01000052">
    <property type="protein sequence ID" value="KKS92087.1"/>
    <property type="molecule type" value="Genomic_DNA"/>
</dbReference>
<evidence type="ECO:0000256" key="1">
    <source>
        <dbReference type="SAM" id="Coils"/>
    </source>
</evidence>
<evidence type="ECO:0000259" key="3">
    <source>
        <dbReference type="Pfam" id="PF09992"/>
    </source>
</evidence>
<feature type="transmembrane region" description="Helical" evidence="2">
    <location>
        <begin position="12"/>
        <end position="30"/>
    </location>
</feature>
<keyword evidence="2" id="KW-0472">Membrane</keyword>
<feature type="domain" description="Phosphodiester glycosidase" evidence="3">
    <location>
        <begin position="232"/>
        <end position="401"/>
    </location>
</feature>
<proteinExistence type="predicted"/>
<organism evidence="4 5">
    <name type="scientific">Candidatus Collierbacteria bacterium GW2011_GWC2_43_12</name>
    <dbReference type="NCBI Taxonomy" id="1618390"/>
    <lineage>
        <taxon>Bacteria</taxon>
        <taxon>Candidatus Collieribacteriota</taxon>
    </lineage>
</organism>
<name>A0A0G1D323_9BACT</name>
<accession>A0A0G1D323</accession>
<keyword evidence="2" id="KW-0812">Transmembrane</keyword>
<dbReference type="InterPro" id="IPR018711">
    <property type="entry name" value="NAGPA"/>
</dbReference>
<feature type="coiled-coil region" evidence="1">
    <location>
        <begin position="44"/>
        <end position="71"/>
    </location>
</feature>